<reference evidence="1 2" key="1">
    <citation type="submission" date="2020-11" db="EMBL/GenBank/DDBJ databases">
        <title>Enhanced detection system for hospital associated transmission using whole genome sequencing surveillance.</title>
        <authorList>
            <person name="Harrison L.H."/>
            <person name="Van Tyne D."/>
            <person name="Marsh J.W."/>
            <person name="Griffith M.P."/>
            <person name="Snyder D.J."/>
            <person name="Cooper V.S."/>
            <person name="Mustapha M."/>
        </authorList>
    </citation>
    <scope>NUCLEOTIDE SEQUENCE [LARGE SCALE GENOMIC DNA]</scope>
    <source>
        <strain evidence="1 2">ACIN00241</strain>
    </source>
</reference>
<sequence length="97" mass="11756">MKKYIIKVERDFSDYAWEVESKGCLEVDIQIFDKLYTFNFYDPIRLNQAIEDDLNSNQYFFYENMVVLPKVNLRNIEKFIEDIIDTPYLFSFSTKII</sequence>
<evidence type="ECO:0000313" key="1">
    <source>
        <dbReference type="EMBL" id="MBJ8438019.1"/>
    </source>
</evidence>
<accession>A0ABS1AJB2</accession>
<comment type="caution">
    <text evidence="1">The sequence shown here is derived from an EMBL/GenBank/DDBJ whole genome shotgun (WGS) entry which is preliminary data.</text>
</comment>
<dbReference type="EMBL" id="JADWNO010000006">
    <property type="protein sequence ID" value="MBJ8438019.1"/>
    <property type="molecule type" value="Genomic_DNA"/>
</dbReference>
<protein>
    <submittedName>
        <fullName evidence="1">Uncharacterized protein</fullName>
    </submittedName>
</protein>
<gene>
    <name evidence="1" type="ORF">I6M64_11910</name>
</gene>
<keyword evidence="2" id="KW-1185">Reference proteome</keyword>
<dbReference type="Proteomes" id="UP000808699">
    <property type="component" value="Unassembled WGS sequence"/>
</dbReference>
<proteinExistence type="predicted"/>
<dbReference type="RefSeq" id="WP_182003848.1">
    <property type="nucleotide sequence ID" value="NZ_CAJCKV010000006.1"/>
</dbReference>
<name>A0ABS1AJB2_9GAMM</name>
<organism evidence="1 2">
    <name type="scientific">Acinetobacter lactucae</name>
    <dbReference type="NCBI Taxonomy" id="1785128"/>
    <lineage>
        <taxon>Bacteria</taxon>
        <taxon>Pseudomonadati</taxon>
        <taxon>Pseudomonadota</taxon>
        <taxon>Gammaproteobacteria</taxon>
        <taxon>Moraxellales</taxon>
        <taxon>Moraxellaceae</taxon>
        <taxon>Acinetobacter</taxon>
        <taxon>Acinetobacter calcoaceticus/baumannii complex</taxon>
    </lineage>
</organism>
<evidence type="ECO:0000313" key="2">
    <source>
        <dbReference type="Proteomes" id="UP000808699"/>
    </source>
</evidence>